<keyword evidence="14 20" id="KW-0378">Hydrolase</keyword>
<evidence type="ECO:0000256" key="10">
    <source>
        <dbReference type="ARBA" id="ARBA00023002"/>
    </source>
</evidence>
<evidence type="ECO:0000256" key="11">
    <source>
        <dbReference type="ARBA" id="ARBA00023268"/>
    </source>
</evidence>
<dbReference type="Gene3D" id="3.40.430.10">
    <property type="entry name" value="Dihydrofolate Reductase, subunit A"/>
    <property type="match status" value="1"/>
</dbReference>
<sequence length="392" mass="40628">MQPSVPVPTPAVAPAPPDPGPAPTRAELVALDRAVELAGRGAGTVLPNPVVGCVLLDPTGQVVGEGFHQRAGEPHAEVHALAAAGDRARGATAVVTLEPCNHVGRTGPCSEALLAAGVVRVVVAVRDPFAPAAGGIERLRAGGVTVVDLPAHAALESADDTAAAVAGAIEHAETVNRVWLHAVRTRRPFVTFKAGMTLDGRIAAPDGTSRWITSPEARADVHRLRAQVDTMLVGVGTVLADDPALTVRDADGTPVGRQPLRVVADSTGRTPSTARVRDDAAPTWIAGADEVGDGTRVDLVRLLEELYRRDRRHVLLEGGPTLAAACFDAGLVNEAVLYVAPTVLGAGRPAVDGGRLHTLAERTDGVLRSVRQVGPDVRLDVVFPVLLSRPNS</sequence>
<evidence type="ECO:0000256" key="9">
    <source>
        <dbReference type="ARBA" id="ARBA00022857"/>
    </source>
</evidence>
<dbReference type="InterPro" id="IPR002734">
    <property type="entry name" value="RibDG_C"/>
</dbReference>
<comment type="similarity">
    <text evidence="4 14">In the N-terminal section; belongs to the cytidine and deoxycytidylate deaminase family.</text>
</comment>
<comment type="pathway">
    <text evidence="3 14">Cofactor biosynthesis; riboflavin biosynthesis; 5-amino-6-(D-ribitylamino)uracil from GTP: step 3/4.</text>
</comment>
<evidence type="ECO:0000313" key="21">
    <source>
        <dbReference type="Proteomes" id="UP000663792"/>
    </source>
</evidence>
<proteinExistence type="inferred from homology"/>
<keyword evidence="6 14" id="KW-0686">Riboflavin biosynthesis</keyword>
<feature type="binding site" evidence="17">
    <location>
        <position position="109"/>
    </location>
    <ligand>
        <name>Zn(2+)</name>
        <dbReference type="ChEBI" id="CHEBI:29105"/>
        <note>catalytic</note>
    </ligand>
</feature>
<dbReference type="SUPFAM" id="SSF53597">
    <property type="entry name" value="Dihydrofolate reductase-like"/>
    <property type="match status" value="1"/>
</dbReference>
<feature type="domain" description="CMP/dCMP-type deaminase" evidence="19">
    <location>
        <begin position="25"/>
        <end position="137"/>
    </location>
</feature>
<evidence type="ECO:0000313" key="20">
    <source>
        <dbReference type="EMBL" id="MBM9467420.1"/>
    </source>
</evidence>
<feature type="binding site" evidence="17">
    <location>
        <position position="75"/>
    </location>
    <ligand>
        <name>Zn(2+)</name>
        <dbReference type="ChEBI" id="CHEBI:29105"/>
        <note>catalytic</note>
    </ligand>
</feature>
<feature type="binding site" evidence="16">
    <location>
        <position position="225"/>
    </location>
    <ligand>
        <name>substrate</name>
    </ligand>
</feature>
<comment type="pathway">
    <text evidence="2 14">Cofactor biosynthesis; riboflavin biosynthesis; 5-amino-6-(D-ribitylamino)uracil from GTP: step 2/4.</text>
</comment>
<protein>
    <recommendedName>
        <fullName evidence="14">Riboflavin biosynthesis protein RibD</fullName>
    </recommendedName>
    <domain>
        <recommendedName>
            <fullName evidence="14">Diaminohydroxyphosphoribosylaminopyrimidine deaminase</fullName>
            <shortName evidence="14">DRAP deaminase</shortName>
            <ecNumber evidence="14">3.5.4.26</ecNumber>
        </recommendedName>
        <alternativeName>
            <fullName evidence="14">Riboflavin-specific deaminase</fullName>
        </alternativeName>
    </domain>
    <domain>
        <recommendedName>
            <fullName evidence="14">5-amino-6-(5-phosphoribosylamino)uracil reductase</fullName>
            <ecNumber evidence="14">1.1.1.193</ecNumber>
        </recommendedName>
        <alternativeName>
            <fullName evidence="14">HTP reductase</fullName>
        </alternativeName>
    </domain>
</protein>
<organism evidence="20 21">
    <name type="scientific">Nakamurella leprariae</name>
    <dbReference type="NCBI Taxonomy" id="2803911"/>
    <lineage>
        <taxon>Bacteria</taxon>
        <taxon>Bacillati</taxon>
        <taxon>Actinomycetota</taxon>
        <taxon>Actinomycetes</taxon>
        <taxon>Nakamurellales</taxon>
        <taxon>Nakamurellaceae</taxon>
        <taxon>Nakamurella</taxon>
    </lineage>
</organism>
<dbReference type="InterPro" id="IPR011549">
    <property type="entry name" value="RibD_C"/>
</dbReference>
<dbReference type="InterPro" id="IPR016193">
    <property type="entry name" value="Cytidine_deaminase-like"/>
</dbReference>
<gene>
    <name evidence="20" type="primary">ribD</name>
    <name evidence="20" type="ORF">JL106_09025</name>
</gene>
<evidence type="ECO:0000256" key="5">
    <source>
        <dbReference type="ARBA" id="ARBA00007417"/>
    </source>
</evidence>
<dbReference type="GO" id="GO:0008270">
    <property type="term" value="F:zinc ion binding"/>
    <property type="evidence" value="ECO:0007669"/>
    <property type="project" value="InterPro"/>
</dbReference>
<comment type="function">
    <text evidence="1 14">Converts 2,5-diamino-6-(ribosylamino)-4(3h)-pyrimidinone 5'-phosphate into 5-amino-6-(ribosylamino)-2,4(1h,3h)-pyrimidinedione 5'-phosphate.</text>
</comment>
<evidence type="ECO:0000256" key="15">
    <source>
        <dbReference type="PIRSR" id="PIRSR006769-1"/>
    </source>
</evidence>
<dbReference type="Pfam" id="PF01872">
    <property type="entry name" value="RibD_C"/>
    <property type="match status" value="1"/>
</dbReference>
<evidence type="ECO:0000256" key="7">
    <source>
        <dbReference type="ARBA" id="ARBA00022723"/>
    </source>
</evidence>
<comment type="catalytic activity">
    <reaction evidence="13 14">
        <text>2,5-diamino-6-hydroxy-4-(5-phosphoribosylamino)-pyrimidine + H2O + H(+) = 5-amino-6-(5-phospho-D-ribosylamino)uracil + NH4(+)</text>
        <dbReference type="Rhea" id="RHEA:21868"/>
        <dbReference type="ChEBI" id="CHEBI:15377"/>
        <dbReference type="ChEBI" id="CHEBI:15378"/>
        <dbReference type="ChEBI" id="CHEBI:28938"/>
        <dbReference type="ChEBI" id="CHEBI:58453"/>
        <dbReference type="ChEBI" id="CHEBI:58614"/>
        <dbReference type="EC" id="3.5.4.26"/>
    </reaction>
</comment>
<feature type="region of interest" description="Disordered" evidence="18">
    <location>
        <begin position="1"/>
        <end position="22"/>
    </location>
</feature>
<evidence type="ECO:0000256" key="12">
    <source>
        <dbReference type="ARBA" id="ARBA00049861"/>
    </source>
</evidence>
<dbReference type="SUPFAM" id="SSF53927">
    <property type="entry name" value="Cytidine deaminase-like"/>
    <property type="match status" value="1"/>
</dbReference>
<evidence type="ECO:0000256" key="8">
    <source>
        <dbReference type="ARBA" id="ARBA00022833"/>
    </source>
</evidence>
<evidence type="ECO:0000256" key="18">
    <source>
        <dbReference type="SAM" id="MobiDB-lite"/>
    </source>
</evidence>
<keyword evidence="21" id="KW-1185">Reference proteome</keyword>
<dbReference type="InterPro" id="IPR024072">
    <property type="entry name" value="DHFR-like_dom_sf"/>
</dbReference>
<feature type="binding site" evidence="16">
    <location>
        <position position="248"/>
    </location>
    <ligand>
        <name>substrate</name>
    </ligand>
</feature>
<keyword evidence="7 14" id="KW-0479">Metal-binding</keyword>
<evidence type="ECO:0000256" key="1">
    <source>
        <dbReference type="ARBA" id="ARBA00002151"/>
    </source>
</evidence>
<evidence type="ECO:0000256" key="4">
    <source>
        <dbReference type="ARBA" id="ARBA00005259"/>
    </source>
</evidence>
<feature type="binding site" evidence="16">
    <location>
        <position position="266"/>
    </location>
    <ligand>
        <name>NADP(+)</name>
        <dbReference type="ChEBI" id="CHEBI:58349"/>
    </ligand>
</feature>
<dbReference type="GO" id="GO:0008835">
    <property type="term" value="F:diaminohydroxyphosphoribosylaminopyrimidine deaminase activity"/>
    <property type="evidence" value="ECO:0007669"/>
    <property type="project" value="UniProtKB-EC"/>
</dbReference>
<dbReference type="Proteomes" id="UP000663792">
    <property type="component" value="Unassembled WGS sequence"/>
</dbReference>
<feature type="binding site" evidence="16">
    <location>
        <begin position="319"/>
        <end position="325"/>
    </location>
    <ligand>
        <name>NADP(+)</name>
        <dbReference type="ChEBI" id="CHEBI:58349"/>
    </ligand>
</feature>
<dbReference type="GO" id="GO:0009231">
    <property type="term" value="P:riboflavin biosynthetic process"/>
    <property type="evidence" value="ECO:0007669"/>
    <property type="project" value="UniProtKB-KW"/>
</dbReference>
<dbReference type="GO" id="GO:0050661">
    <property type="term" value="F:NADP binding"/>
    <property type="evidence" value="ECO:0007669"/>
    <property type="project" value="InterPro"/>
</dbReference>
<feature type="binding site" evidence="16">
    <location>
        <position position="211"/>
    </location>
    <ligand>
        <name>NADP(+)</name>
        <dbReference type="ChEBI" id="CHEBI:58349"/>
    </ligand>
</feature>
<reference evidence="20" key="1">
    <citation type="submission" date="2021-01" db="EMBL/GenBank/DDBJ databases">
        <title>YIM 132084 draft genome.</title>
        <authorList>
            <person name="An D."/>
        </authorList>
    </citation>
    <scope>NUCLEOTIDE SEQUENCE</scope>
    <source>
        <strain evidence="20">YIM 132084</strain>
    </source>
</reference>
<dbReference type="PIRSF" id="PIRSF006769">
    <property type="entry name" value="RibD"/>
    <property type="match status" value="1"/>
</dbReference>
<dbReference type="PROSITE" id="PS51747">
    <property type="entry name" value="CYT_DCMP_DEAMINASES_2"/>
    <property type="match status" value="1"/>
</dbReference>
<dbReference type="GO" id="GO:0008703">
    <property type="term" value="F:5-amino-6-(5-phosphoribosylamino)uracil reductase activity"/>
    <property type="evidence" value="ECO:0007669"/>
    <property type="project" value="UniProtKB-EC"/>
</dbReference>
<dbReference type="Pfam" id="PF00383">
    <property type="entry name" value="dCMP_cyt_deam_1"/>
    <property type="match status" value="1"/>
</dbReference>
<evidence type="ECO:0000256" key="16">
    <source>
        <dbReference type="PIRSR" id="PIRSR006769-2"/>
    </source>
</evidence>
<feature type="binding site" evidence="16">
    <location>
        <position position="317"/>
    </location>
    <ligand>
        <name>substrate</name>
    </ligand>
</feature>
<dbReference type="NCBIfam" id="TIGR00326">
    <property type="entry name" value="eubact_ribD"/>
    <property type="match status" value="1"/>
</dbReference>
<evidence type="ECO:0000256" key="3">
    <source>
        <dbReference type="ARBA" id="ARBA00004910"/>
    </source>
</evidence>
<feature type="binding site" evidence="16">
    <location>
        <position position="237"/>
    </location>
    <ligand>
        <name>NADP(+)</name>
        <dbReference type="ChEBI" id="CHEBI:58349"/>
    </ligand>
</feature>
<dbReference type="AlphaFoldDB" id="A0A938YGK1"/>
<name>A0A938YGK1_9ACTN</name>
<dbReference type="InterPro" id="IPR016192">
    <property type="entry name" value="APOBEC/CMP_deaminase_Zn-bd"/>
</dbReference>
<comment type="cofactor">
    <cofactor evidence="14 17">
        <name>Zn(2+)</name>
        <dbReference type="ChEBI" id="CHEBI:29105"/>
    </cofactor>
    <text evidence="14 17">Binds 1 zinc ion.</text>
</comment>
<comment type="catalytic activity">
    <reaction evidence="12 14">
        <text>5-amino-6-(5-phospho-D-ribitylamino)uracil + NADP(+) = 5-amino-6-(5-phospho-D-ribosylamino)uracil + NADPH + H(+)</text>
        <dbReference type="Rhea" id="RHEA:17845"/>
        <dbReference type="ChEBI" id="CHEBI:15378"/>
        <dbReference type="ChEBI" id="CHEBI:57783"/>
        <dbReference type="ChEBI" id="CHEBI:58349"/>
        <dbReference type="ChEBI" id="CHEBI:58421"/>
        <dbReference type="ChEBI" id="CHEBI:58453"/>
        <dbReference type="EC" id="1.1.1.193"/>
    </reaction>
</comment>
<feature type="binding site" evidence="16">
    <location>
        <position position="209"/>
    </location>
    <ligand>
        <name>substrate</name>
    </ligand>
</feature>
<dbReference type="PROSITE" id="PS00903">
    <property type="entry name" value="CYT_DCMP_DEAMINASES_1"/>
    <property type="match status" value="1"/>
</dbReference>
<feature type="binding site" evidence="16">
    <location>
        <position position="245"/>
    </location>
    <ligand>
        <name>substrate</name>
    </ligand>
</feature>
<dbReference type="InterPro" id="IPR004794">
    <property type="entry name" value="Eubact_RibD"/>
</dbReference>
<evidence type="ECO:0000256" key="17">
    <source>
        <dbReference type="PIRSR" id="PIRSR006769-3"/>
    </source>
</evidence>
<evidence type="ECO:0000259" key="19">
    <source>
        <dbReference type="PROSITE" id="PS51747"/>
    </source>
</evidence>
<feature type="active site" description="Proton donor" evidence="15">
    <location>
        <position position="77"/>
    </location>
</feature>
<accession>A0A938YGK1</accession>
<dbReference type="Gene3D" id="3.40.140.10">
    <property type="entry name" value="Cytidine Deaminase, domain 2"/>
    <property type="match status" value="1"/>
</dbReference>
<evidence type="ECO:0000256" key="2">
    <source>
        <dbReference type="ARBA" id="ARBA00004882"/>
    </source>
</evidence>
<keyword evidence="8 14" id="KW-0862">Zinc</keyword>
<dbReference type="NCBIfam" id="TIGR00227">
    <property type="entry name" value="ribD_Cterm"/>
    <property type="match status" value="1"/>
</dbReference>
<comment type="caution">
    <text evidence="20">The sequence shown here is derived from an EMBL/GenBank/DDBJ whole genome shotgun (WGS) entry which is preliminary data.</text>
</comment>
<feature type="binding site" evidence="17">
    <location>
        <position position="100"/>
    </location>
    <ligand>
        <name>Zn(2+)</name>
        <dbReference type="ChEBI" id="CHEBI:29105"/>
        <note>catalytic</note>
    </ligand>
</feature>
<evidence type="ECO:0000256" key="14">
    <source>
        <dbReference type="PIRNR" id="PIRNR006769"/>
    </source>
</evidence>
<dbReference type="EC" id="3.5.4.26" evidence="14"/>
<feature type="binding site" evidence="16">
    <location>
        <position position="195"/>
    </location>
    <ligand>
        <name>NADP(+)</name>
        <dbReference type="ChEBI" id="CHEBI:58349"/>
    </ligand>
</feature>
<feature type="binding site" evidence="16">
    <location>
        <position position="241"/>
    </location>
    <ligand>
        <name>NADP(+)</name>
        <dbReference type="ChEBI" id="CHEBI:58349"/>
    </ligand>
</feature>
<dbReference type="PANTHER" id="PTHR38011">
    <property type="entry name" value="DIHYDROFOLATE REDUCTASE FAMILY PROTEIN (AFU_ORTHOLOGUE AFUA_8G06820)"/>
    <property type="match status" value="1"/>
</dbReference>
<dbReference type="CDD" id="cd01284">
    <property type="entry name" value="Riboflavin_deaminase-reductase"/>
    <property type="match status" value="1"/>
</dbReference>
<keyword evidence="9 14" id="KW-0521">NADP</keyword>
<dbReference type="InterPro" id="IPR050765">
    <property type="entry name" value="Riboflavin_Biosynth_HTPR"/>
</dbReference>
<evidence type="ECO:0000256" key="13">
    <source>
        <dbReference type="ARBA" id="ARBA00049886"/>
    </source>
</evidence>
<dbReference type="PANTHER" id="PTHR38011:SF7">
    <property type="entry name" value="2,5-DIAMINO-6-RIBOSYLAMINO-4(3H)-PYRIMIDINONE 5'-PHOSPHATE REDUCTASE"/>
    <property type="match status" value="1"/>
</dbReference>
<dbReference type="EMBL" id="JAERWK010000010">
    <property type="protein sequence ID" value="MBM9467420.1"/>
    <property type="molecule type" value="Genomic_DNA"/>
</dbReference>
<dbReference type="EC" id="1.1.1.193" evidence="14"/>
<keyword evidence="10 14" id="KW-0560">Oxidoreductase</keyword>
<keyword evidence="11" id="KW-0511">Multifunctional enzyme</keyword>
<dbReference type="InterPro" id="IPR002125">
    <property type="entry name" value="CMP_dCMP_dom"/>
</dbReference>
<comment type="similarity">
    <text evidence="5 14">In the C-terminal section; belongs to the HTP reductase family.</text>
</comment>
<evidence type="ECO:0000256" key="6">
    <source>
        <dbReference type="ARBA" id="ARBA00022619"/>
    </source>
</evidence>